<gene>
    <name evidence="2" type="ORF">GT755_37700</name>
</gene>
<protein>
    <submittedName>
        <fullName evidence="2">Uncharacterized protein</fullName>
    </submittedName>
</protein>
<comment type="caution">
    <text evidence="2">The sequence shown here is derived from an EMBL/GenBank/DDBJ whole genome shotgun (WGS) entry which is preliminary data.</text>
</comment>
<dbReference type="EMBL" id="WXEW01000016">
    <property type="protein sequence ID" value="NAS27391.1"/>
    <property type="molecule type" value="Genomic_DNA"/>
</dbReference>
<dbReference type="AlphaFoldDB" id="A0A7C9N2H2"/>
<sequence>MAILEFLATVLELAGTGVGLYSGLLALSRRRGAPTSGDSGRSDDTAAPAADPAASRRDADGEPD</sequence>
<accession>A0A7C9N2H2</accession>
<evidence type="ECO:0000313" key="2">
    <source>
        <dbReference type="EMBL" id="NAS27391.1"/>
    </source>
</evidence>
<evidence type="ECO:0000256" key="1">
    <source>
        <dbReference type="SAM" id="MobiDB-lite"/>
    </source>
</evidence>
<proteinExistence type="predicted"/>
<name>A0A7C9N2H2_9ACTN</name>
<feature type="compositionally biased region" description="Basic and acidic residues" evidence="1">
    <location>
        <begin position="54"/>
        <end position="64"/>
    </location>
</feature>
<evidence type="ECO:0000313" key="3">
    <source>
        <dbReference type="Proteomes" id="UP000479526"/>
    </source>
</evidence>
<dbReference type="RefSeq" id="WP_161484325.1">
    <property type="nucleotide sequence ID" value="NZ_WXEW01000016.1"/>
</dbReference>
<reference evidence="2 3" key="1">
    <citation type="submission" date="2020-01" db="EMBL/GenBank/DDBJ databases">
        <title>Herbidospora sp. NEAU-GS84 nov., a novel actinomycete isolated from soil.</title>
        <authorList>
            <person name="Han L."/>
        </authorList>
    </citation>
    <scope>NUCLEOTIDE SEQUENCE [LARGE SCALE GENOMIC DNA]</scope>
    <source>
        <strain evidence="2 3">NEAU-GS84</strain>
    </source>
</reference>
<dbReference type="Proteomes" id="UP000479526">
    <property type="component" value="Unassembled WGS sequence"/>
</dbReference>
<organism evidence="2 3">
    <name type="scientific">Herbidospora solisilvae</name>
    <dbReference type="NCBI Taxonomy" id="2696284"/>
    <lineage>
        <taxon>Bacteria</taxon>
        <taxon>Bacillati</taxon>
        <taxon>Actinomycetota</taxon>
        <taxon>Actinomycetes</taxon>
        <taxon>Streptosporangiales</taxon>
        <taxon>Streptosporangiaceae</taxon>
        <taxon>Herbidospora</taxon>
    </lineage>
</organism>
<feature type="region of interest" description="Disordered" evidence="1">
    <location>
        <begin position="30"/>
        <end position="64"/>
    </location>
</feature>
<keyword evidence="3" id="KW-1185">Reference proteome</keyword>